<evidence type="ECO:0000256" key="4">
    <source>
        <dbReference type="ARBA" id="ARBA00022475"/>
    </source>
</evidence>
<evidence type="ECO:0000313" key="11">
    <source>
        <dbReference type="Proteomes" id="UP000832034"/>
    </source>
</evidence>
<evidence type="ECO:0000256" key="3">
    <source>
        <dbReference type="ARBA" id="ARBA00022448"/>
    </source>
</evidence>
<dbReference type="PROSITE" id="PS50850">
    <property type="entry name" value="MFS"/>
    <property type="match status" value="1"/>
</dbReference>
<feature type="transmembrane region" description="Helical" evidence="8">
    <location>
        <begin position="371"/>
        <end position="392"/>
    </location>
</feature>
<comment type="similarity">
    <text evidence="2">Belongs to the major facilitator superfamily.</text>
</comment>
<name>A0ABY4E9A3_VITST</name>
<reference evidence="10" key="2">
    <citation type="journal article" date="2022" name="Res Sq">
        <title>Evolution of multicellular longitudinally dividing oral cavity symbionts (Neisseriaceae).</title>
        <authorList>
            <person name="Nyongesa S."/>
            <person name="Weber P."/>
            <person name="Bernet E."/>
            <person name="Pullido F."/>
            <person name="Nieckarz M."/>
            <person name="Delaby M."/>
            <person name="Nieves C."/>
            <person name="Viehboeck T."/>
            <person name="Krause N."/>
            <person name="Rivera-Millot A."/>
            <person name="Nakamura A."/>
            <person name="Vischer N."/>
            <person name="VanNieuwenhze M."/>
            <person name="Brun Y."/>
            <person name="Cava F."/>
            <person name="Bulgheresi S."/>
            <person name="Veyrier F."/>
        </authorList>
    </citation>
    <scope>NUCLEOTIDE SEQUENCE</scope>
    <source>
        <strain evidence="10">SAG 1488-6</strain>
    </source>
</reference>
<dbReference type="PANTHER" id="PTHR43271">
    <property type="entry name" value="BLL2771 PROTEIN"/>
    <property type="match status" value="1"/>
</dbReference>
<feature type="transmembrane region" description="Helical" evidence="8">
    <location>
        <begin position="112"/>
        <end position="130"/>
    </location>
</feature>
<evidence type="ECO:0000259" key="9">
    <source>
        <dbReference type="PROSITE" id="PS50850"/>
    </source>
</evidence>
<evidence type="ECO:0000256" key="1">
    <source>
        <dbReference type="ARBA" id="ARBA00004651"/>
    </source>
</evidence>
<feature type="transmembrane region" description="Helical" evidence="8">
    <location>
        <begin position="83"/>
        <end position="100"/>
    </location>
</feature>
<feature type="transmembrane region" description="Helical" evidence="8">
    <location>
        <begin position="172"/>
        <end position="193"/>
    </location>
</feature>
<dbReference type="InterPro" id="IPR011701">
    <property type="entry name" value="MFS"/>
</dbReference>
<dbReference type="InterPro" id="IPR005829">
    <property type="entry name" value="Sugar_transporter_CS"/>
</dbReference>
<feature type="transmembrane region" description="Helical" evidence="8">
    <location>
        <begin position="256"/>
        <end position="274"/>
    </location>
</feature>
<evidence type="ECO:0000256" key="2">
    <source>
        <dbReference type="ARBA" id="ARBA00008335"/>
    </source>
</evidence>
<dbReference type="Pfam" id="PF07690">
    <property type="entry name" value="MFS_1"/>
    <property type="match status" value="1"/>
</dbReference>
<sequence>MSSAAEVAKQEALPLGLLIAVFVIGMFAFVQVYAVQAILPLLMQAFSATPDEIGFTVGATVLAVALMSPFMGMLSDAVGRKSVIVASLLFLGFPTAMMGFADSLAQMNVWRFLQGLAVPGITVVLIAYIGEEFIGRNMTKIMSLYVSGTVFGGFSGRFILGHLTEYLTWQQAFWVMAATMLAGVVLAITQLPASKSFVPNRQLKPVLQGLWSHLHNRYVLSAMLLGACVLFSLVGCFTFVNLHLAAAPYHLSSAQLANIFMVYLIGMIITPLSTRILTRLGAKKTAILAVLMSMVGVVGTLVAPLWEIVVALGVMSSGVFITQSATISYIAKNVTQNRSLASGLYYMGYYTGGTIGAAVCGWAYARGEWNLTVGVLLLVQVFALLVASVVMVSRKAP</sequence>
<feature type="domain" description="Major facilitator superfamily (MFS) profile" evidence="9">
    <location>
        <begin position="17"/>
        <end position="397"/>
    </location>
</feature>
<feature type="transmembrane region" description="Helical" evidence="8">
    <location>
        <begin position="218"/>
        <end position="244"/>
    </location>
</feature>
<keyword evidence="7 8" id="KW-0472">Membrane</keyword>
<reference evidence="10" key="1">
    <citation type="submission" date="2021-12" db="EMBL/GenBank/DDBJ databases">
        <authorList>
            <person name="Veyrier F.J."/>
        </authorList>
    </citation>
    <scope>NUCLEOTIDE SEQUENCE</scope>
    <source>
        <strain evidence="10">SAG 1488-6</strain>
    </source>
</reference>
<proteinExistence type="inferred from homology"/>
<organism evidence="10 11">
    <name type="scientific">Vitreoscilla stercoraria</name>
    <dbReference type="NCBI Taxonomy" id="61"/>
    <lineage>
        <taxon>Bacteria</taxon>
        <taxon>Pseudomonadati</taxon>
        <taxon>Pseudomonadota</taxon>
        <taxon>Betaproteobacteria</taxon>
        <taxon>Neisseriales</taxon>
        <taxon>Neisseriaceae</taxon>
        <taxon>Vitreoscilla</taxon>
    </lineage>
</organism>
<feature type="transmembrane region" description="Helical" evidence="8">
    <location>
        <begin position="12"/>
        <end position="33"/>
    </location>
</feature>
<keyword evidence="3" id="KW-0813">Transport</keyword>
<dbReference type="InterPro" id="IPR036259">
    <property type="entry name" value="MFS_trans_sf"/>
</dbReference>
<dbReference type="Gene3D" id="1.20.1250.20">
    <property type="entry name" value="MFS general substrate transporter like domains"/>
    <property type="match status" value="1"/>
</dbReference>
<feature type="transmembrane region" description="Helical" evidence="8">
    <location>
        <begin position="312"/>
        <end position="331"/>
    </location>
</feature>
<keyword evidence="4" id="KW-1003">Cell membrane</keyword>
<dbReference type="PANTHER" id="PTHR43271:SF2">
    <property type="entry name" value="BLL2771 PROTEIN"/>
    <property type="match status" value="1"/>
</dbReference>
<dbReference type="Proteomes" id="UP000832034">
    <property type="component" value="Chromosome"/>
</dbReference>
<comment type="subcellular location">
    <subcellularLocation>
        <location evidence="1">Cell membrane</location>
        <topology evidence="1">Multi-pass membrane protein</topology>
    </subcellularLocation>
</comment>
<feature type="transmembrane region" description="Helical" evidence="8">
    <location>
        <begin position="53"/>
        <end position="71"/>
    </location>
</feature>
<accession>A0ABY4E9A3</accession>
<keyword evidence="11" id="KW-1185">Reference proteome</keyword>
<protein>
    <submittedName>
        <fullName evidence="10">MFS transporter</fullName>
    </submittedName>
</protein>
<keyword evidence="6 8" id="KW-1133">Transmembrane helix</keyword>
<evidence type="ECO:0000256" key="6">
    <source>
        <dbReference type="ARBA" id="ARBA00022989"/>
    </source>
</evidence>
<dbReference type="PROSITE" id="PS00216">
    <property type="entry name" value="SUGAR_TRANSPORT_1"/>
    <property type="match status" value="1"/>
</dbReference>
<dbReference type="RefSeq" id="WP_019959322.1">
    <property type="nucleotide sequence ID" value="NZ_CP091512.1"/>
</dbReference>
<evidence type="ECO:0000256" key="7">
    <source>
        <dbReference type="ARBA" id="ARBA00023136"/>
    </source>
</evidence>
<feature type="transmembrane region" description="Helical" evidence="8">
    <location>
        <begin position="142"/>
        <end position="160"/>
    </location>
</feature>
<feature type="transmembrane region" description="Helical" evidence="8">
    <location>
        <begin position="343"/>
        <end position="365"/>
    </location>
</feature>
<dbReference type="EMBL" id="CP091512">
    <property type="protein sequence ID" value="UOO92321.1"/>
    <property type="molecule type" value="Genomic_DNA"/>
</dbReference>
<dbReference type="CDD" id="cd17324">
    <property type="entry name" value="MFS_NepI_like"/>
    <property type="match status" value="1"/>
</dbReference>
<feature type="transmembrane region" description="Helical" evidence="8">
    <location>
        <begin position="286"/>
        <end position="306"/>
    </location>
</feature>
<dbReference type="InterPro" id="IPR020846">
    <property type="entry name" value="MFS_dom"/>
</dbReference>
<evidence type="ECO:0000256" key="8">
    <source>
        <dbReference type="SAM" id="Phobius"/>
    </source>
</evidence>
<evidence type="ECO:0000313" key="10">
    <source>
        <dbReference type="EMBL" id="UOO92321.1"/>
    </source>
</evidence>
<evidence type="ECO:0000256" key="5">
    <source>
        <dbReference type="ARBA" id="ARBA00022692"/>
    </source>
</evidence>
<gene>
    <name evidence="10" type="ORF">LVJ81_12010</name>
</gene>
<dbReference type="SUPFAM" id="SSF103473">
    <property type="entry name" value="MFS general substrate transporter"/>
    <property type="match status" value="1"/>
</dbReference>
<keyword evidence="5 8" id="KW-0812">Transmembrane</keyword>